<accession>A0A4Y7T1I4</accession>
<feature type="region of interest" description="Disordered" evidence="6">
    <location>
        <begin position="111"/>
        <end position="130"/>
    </location>
</feature>
<dbReference type="Proteomes" id="UP000298030">
    <property type="component" value="Unassembled WGS sequence"/>
</dbReference>
<evidence type="ECO:0000256" key="1">
    <source>
        <dbReference type="ARBA" id="ARBA00004123"/>
    </source>
</evidence>
<evidence type="ECO:0000313" key="8">
    <source>
        <dbReference type="Proteomes" id="UP000298030"/>
    </source>
</evidence>
<evidence type="ECO:0008006" key="9">
    <source>
        <dbReference type="Google" id="ProtNLM"/>
    </source>
</evidence>
<feature type="non-terminal residue" evidence="7">
    <location>
        <position position="225"/>
    </location>
</feature>
<keyword evidence="3" id="KW-0863">Zinc-finger</keyword>
<keyword evidence="2" id="KW-0479">Metal-binding</keyword>
<gene>
    <name evidence="7" type="ORF">FA13DRAFT_1609227</name>
</gene>
<dbReference type="PANTHER" id="PTHR46481:SF10">
    <property type="entry name" value="ZINC FINGER BED DOMAIN-CONTAINING PROTEIN 39"/>
    <property type="match status" value="1"/>
</dbReference>
<dbReference type="GO" id="GO:0008270">
    <property type="term" value="F:zinc ion binding"/>
    <property type="evidence" value="ECO:0007669"/>
    <property type="project" value="UniProtKB-KW"/>
</dbReference>
<evidence type="ECO:0000313" key="7">
    <source>
        <dbReference type="EMBL" id="TEB28013.1"/>
    </source>
</evidence>
<dbReference type="AlphaFoldDB" id="A0A4Y7T1I4"/>
<keyword evidence="4" id="KW-0862">Zinc</keyword>
<name>A0A4Y7T1I4_COPMI</name>
<dbReference type="InterPro" id="IPR052035">
    <property type="entry name" value="ZnF_BED_domain_contain"/>
</dbReference>
<keyword evidence="8" id="KW-1185">Reference proteome</keyword>
<protein>
    <recommendedName>
        <fullName evidence="9">BED-type domain-containing protein</fullName>
    </recommendedName>
</protein>
<evidence type="ECO:0000256" key="5">
    <source>
        <dbReference type="ARBA" id="ARBA00023242"/>
    </source>
</evidence>
<evidence type="ECO:0000256" key="3">
    <source>
        <dbReference type="ARBA" id="ARBA00022771"/>
    </source>
</evidence>
<comment type="caution">
    <text evidence="7">The sequence shown here is derived from an EMBL/GenBank/DDBJ whole genome shotgun (WGS) entry which is preliminary data.</text>
</comment>
<comment type="subcellular location">
    <subcellularLocation>
        <location evidence="1">Nucleus</location>
    </subcellularLocation>
</comment>
<keyword evidence="5" id="KW-0539">Nucleus</keyword>
<proteinExistence type="predicted"/>
<dbReference type="PANTHER" id="PTHR46481">
    <property type="entry name" value="ZINC FINGER BED DOMAIN-CONTAINING PROTEIN 4"/>
    <property type="match status" value="1"/>
</dbReference>
<dbReference type="EMBL" id="QPFP01000035">
    <property type="protein sequence ID" value="TEB28013.1"/>
    <property type="molecule type" value="Genomic_DNA"/>
</dbReference>
<dbReference type="GO" id="GO:0005634">
    <property type="term" value="C:nucleus"/>
    <property type="evidence" value="ECO:0007669"/>
    <property type="project" value="UniProtKB-SubCell"/>
</dbReference>
<sequence length="225" mass="24960">LQANWTVPVYVFFKPTPLIEHIDGRHCHTFICAAAHCKMASNKVHRYLDTKDAKSTSNLRKHARRCFGEDAVAAADNAANADEVRRTTLASGGTLRSDALTATFGRREGGTFTFSHRPHTTTKTSDRGFNSLMKTGRPGYHIPSPTTVARDIKLVFARTRNRVAKLLKEYPGKLNFATDAWTSPNHHSYVAFTVHLEKDGVPLSLLLDFVEVPHSHSGFNLATAF</sequence>
<evidence type="ECO:0000256" key="4">
    <source>
        <dbReference type="ARBA" id="ARBA00022833"/>
    </source>
</evidence>
<reference evidence="7 8" key="1">
    <citation type="journal article" date="2019" name="Nat. Ecol. Evol.">
        <title>Megaphylogeny resolves global patterns of mushroom evolution.</title>
        <authorList>
            <person name="Varga T."/>
            <person name="Krizsan K."/>
            <person name="Foldi C."/>
            <person name="Dima B."/>
            <person name="Sanchez-Garcia M."/>
            <person name="Sanchez-Ramirez S."/>
            <person name="Szollosi G.J."/>
            <person name="Szarkandi J.G."/>
            <person name="Papp V."/>
            <person name="Albert L."/>
            <person name="Andreopoulos W."/>
            <person name="Angelini C."/>
            <person name="Antonin V."/>
            <person name="Barry K.W."/>
            <person name="Bougher N.L."/>
            <person name="Buchanan P."/>
            <person name="Buyck B."/>
            <person name="Bense V."/>
            <person name="Catcheside P."/>
            <person name="Chovatia M."/>
            <person name="Cooper J."/>
            <person name="Damon W."/>
            <person name="Desjardin D."/>
            <person name="Finy P."/>
            <person name="Geml J."/>
            <person name="Haridas S."/>
            <person name="Hughes K."/>
            <person name="Justo A."/>
            <person name="Karasinski D."/>
            <person name="Kautmanova I."/>
            <person name="Kiss B."/>
            <person name="Kocsube S."/>
            <person name="Kotiranta H."/>
            <person name="LaButti K.M."/>
            <person name="Lechner B.E."/>
            <person name="Liimatainen K."/>
            <person name="Lipzen A."/>
            <person name="Lukacs Z."/>
            <person name="Mihaltcheva S."/>
            <person name="Morgado L.N."/>
            <person name="Niskanen T."/>
            <person name="Noordeloos M.E."/>
            <person name="Ohm R.A."/>
            <person name="Ortiz-Santana B."/>
            <person name="Ovrebo C."/>
            <person name="Racz N."/>
            <person name="Riley R."/>
            <person name="Savchenko A."/>
            <person name="Shiryaev A."/>
            <person name="Soop K."/>
            <person name="Spirin V."/>
            <person name="Szebenyi C."/>
            <person name="Tomsovsky M."/>
            <person name="Tulloss R.E."/>
            <person name="Uehling J."/>
            <person name="Grigoriev I.V."/>
            <person name="Vagvolgyi C."/>
            <person name="Papp T."/>
            <person name="Martin F.M."/>
            <person name="Miettinen O."/>
            <person name="Hibbett D.S."/>
            <person name="Nagy L.G."/>
        </authorList>
    </citation>
    <scope>NUCLEOTIDE SEQUENCE [LARGE SCALE GENOMIC DNA]</scope>
    <source>
        <strain evidence="7 8">FP101781</strain>
    </source>
</reference>
<feature type="non-terminal residue" evidence="7">
    <location>
        <position position="1"/>
    </location>
</feature>
<dbReference type="OrthoDB" id="2677917at2759"/>
<evidence type="ECO:0000256" key="2">
    <source>
        <dbReference type="ARBA" id="ARBA00022723"/>
    </source>
</evidence>
<organism evidence="7 8">
    <name type="scientific">Coprinellus micaceus</name>
    <name type="common">Glistening ink-cap mushroom</name>
    <name type="synonym">Coprinus micaceus</name>
    <dbReference type="NCBI Taxonomy" id="71717"/>
    <lineage>
        <taxon>Eukaryota</taxon>
        <taxon>Fungi</taxon>
        <taxon>Dikarya</taxon>
        <taxon>Basidiomycota</taxon>
        <taxon>Agaricomycotina</taxon>
        <taxon>Agaricomycetes</taxon>
        <taxon>Agaricomycetidae</taxon>
        <taxon>Agaricales</taxon>
        <taxon>Agaricineae</taxon>
        <taxon>Psathyrellaceae</taxon>
        <taxon>Coprinellus</taxon>
    </lineage>
</organism>
<evidence type="ECO:0000256" key="6">
    <source>
        <dbReference type="SAM" id="MobiDB-lite"/>
    </source>
</evidence>